<dbReference type="AlphaFoldDB" id="A0A392SCJ6"/>
<feature type="non-terminal residue" evidence="2">
    <location>
        <position position="1"/>
    </location>
</feature>
<dbReference type="Proteomes" id="UP000265520">
    <property type="component" value="Unassembled WGS sequence"/>
</dbReference>
<accession>A0A392SCJ6</accession>
<organism evidence="2 3">
    <name type="scientific">Trifolium medium</name>
    <dbReference type="NCBI Taxonomy" id="97028"/>
    <lineage>
        <taxon>Eukaryota</taxon>
        <taxon>Viridiplantae</taxon>
        <taxon>Streptophyta</taxon>
        <taxon>Embryophyta</taxon>
        <taxon>Tracheophyta</taxon>
        <taxon>Spermatophyta</taxon>
        <taxon>Magnoliopsida</taxon>
        <taxon>eudicotyledons</taxon>
        <taxon>Gunneridae</taxon>
        <taxon>Pentapetalae</taxon>
        <taxon>rosids</taxon>
        <taxon>fabids</taxon>
        <taxon>Fabales</taxon>
        <taxon>Fabaceae</taxon>
        <taxon>Papilionoideae</taxon>
        <taxon>50 kb inversion clade</taxon>
        <taxon>NPAAA clade</taxon>
        <taxon>Hologalegina</taxon>
        <taxon>IRL clade</taxon>
        <taxon>Trifolieae</taxon>
        <taxon>Trifolium</taxon>
    </lineage>
</organism>
<reference evidence="2 3" key="1">
    <citation type="journal article" date="2018" name="Front. Plant Sci.">
        <title>Red Clover (Trifolium pratense) and Zigzag Clover (T. medium) - A Picture of Genomic Similarities and Differences.</title>
        <authorList>
            <person name="Dluhosova J."/>
            <person name="Istvanek J."/>
            <person name="Nedelnik J."/>
            <person name="Repkova J."/>
        </authorList>
    </citation>
    <scope>NUCLEOTIDE SEQUENCE [LARGE SCALE GENOMIC DNA]</scope>
    <source>
        <strain evidence="3">cv. 10/8</strain>
        <tissue evidence="2">Leaf</tissue>
    </source>
</reference>
<evidence type="ECO:0000256" key="1">
    <source>
        <dbReference type="SAM" id="MobiDB-lite"/>
    </source>
</evidence>
<protein>
    <submittedName>
        <fullName evidence="2">Uncharacterized protein</fullName>
    </submittedName>
</protein>
<keyword evidence="3" id="KW-1185">Reference proteome</keyword>
<sequence length="47" mass="5079">VSEMVSEFGEEGGAYGSDVSTRRVDGEGGVGRRPVFFVLAMLKDVRE</sequence>
<evidence type="ECO:0000313" key="3">
    <source>
        <dbReference type="Proteomes" id="UP000265520"/>
    </source>
</evidence>
<evidence type="ECO:0000313" key="2">
    <source>
        <dbReference type="EMBL" id="MCI46162.1"/>
    </source>
</evidence>
<dbReference type="EMBL" id="LXQA010353564">
    <property type="protein sequence ID" value="MCI46162.1"/>
    <property type="molecule type" value="Genomic_DNA"/>
</dbReference>
<comment type="caution">
    <text evidence="2">The sequence shown here is derived from an EMBL/GenBank/DDBJ whole genome shotgun (WGS) entry which is preliminary data.</text>
</comment>
<feature type="region of interest" description="Disordered" evidence="1">
    <location>
        <begin position="1"/>
        <end position="23"/>
    </location>
</feature>
<name>A0A392SCJ6_9FABA</name>
<proteinExistence type="predicted"/>